<keyword evidence="4" id="KW-0479">Metal-binding</keyword>
<reference evidence="13 14" key="1">
    <citation type="journal article" date="2020" name="Nature">
        <title>Isolation of an archaeon at the prokaryote-eukaryote interface.</title>
        <authorList>
            <person name="Imachi H."/>
            <person name="Nobu M.K."/>
            <person name="Nakahara N."/>
            <person name="Morono Y."/>
            <person name="Ogawara M."/>
            <person name="Takaki Y."/>
            <person name="Takano Y."/>
            <person name="Uematsu K."/>
            <person name="Ikuta T."/>
            <person name="Ito M."/>
            <person name="Matsui Y."/>
            <person name="Miyazaki M."/>
            <person name="Murata K."/>
            <person name="Saito Y."/>
            <person name="Sakai S."/>
            <person name="Song C."/>
            <person name="Tasumi E."/>
            <person name="Yamanaka Y."/>
            <person name="Yamaguchi T."/>
            <person name="Kamagata Y."/>
            <person name="Tamaki H."/>
            <person name="Takai K."/>
        </authorList>
    </citation>
    <scope>NUCLEOTIDE SEQUENCE [LARGE SCALE GENOMIC DNA]</scope>
    <source>
        <strain evidence="13 14">MK-D1</strain>
    </source>
</reference>
<keyword evidence="11" id="KW-1208">Phospholipid metabolism</keyword>
<keyword evidence="10" id="KW-0594">Phospholipid biosynthesis</keyword>
<gene>
    <name evidence="13" type="ORF">DSAG12_03173</name>
</gene>
<dbReference type="EC" id="2.7.1.-" evidence="13"/>
<dbReference type="Pfam" id="PF19279">
    <property type="entry name" value="YegS_C"/>
    <property type="match status" value="1"/>
</dbReference>
<dbReference type="PANTHER" id="PTHR12358">
    <property type="entry name" value="SPHINGOSINE KINASE"/>
    <property type="match status" value="1"/>
</dbReference>
<feature type="domain" description="DAGKc" evidence="12">
    <location>
        <begin position="1"/>
        <end position="133"/>
    </location>
</feature>
<keyword evidence="5" id="KW-0547">Nucleotide-binding</keyword>
<evidence type="ECO:0000256" key="11">
    <source>
        <dbReference type="ARBA" id="ARBA00023264"/>
    </source>
</evidence>
<dbReference type="NCBIfam" id="TIGR00147">
    <property type="entry name" value="YegS/Rv2252/BmrU family lipid kinase"/>
    <property type="match status" value="1"/>
</dbReference>
<evidence type="ECO:0000256" key="3">
    <source>
        <dbReference type="ARBA" id="ARBA00022679"/>
    </source>
</evidence>
<dbReference type="GO" id="GO:0008654">
    <property type="term" value="P:phospholipid biosynthetic process"/>
    <property type="evidence" value="ECO:0007669"/>
    <property type="project" value="UniProtKB-KW"/>
</dbReference>
<organism evidence="13 14">
    <name type="scientific">Promethearchaeum syntrophicum</name>
    <dbReference type="NCBI Taxonomy" id="2594042"/>
    <lineage>
        <taxon>Archaea</taxon>
        <taxon>Promethearchaeati</taxon>
        <taxon>Promethearchaeota</taxon>
        <taxon>Promethearchaeia</taxon>
        <taxon>Promethearchaeales</taxon>
        <taxon>Promethearchaeaceae</taxon>
        <taxon>Promethearchaeum</taxon>
    </lineage>
</organism>
<dbReference type="GO" id="GO:0005524">
    <property type="term" value="F:ATP binding"/>
    <property type="evidence" value="ECO:0007669"/>
    <property type="project" value="UniProtKB-KW"/>
</dbReference>
<dbReference type="AlphaFoldDB" id="A0A5B9DEX6"/>
<dbReference type="SUPFAM" id="SSF111331">
    <property type="entry name" value="NAD kinase/diacylglycerol kinase-like"/>
    <property type="match status" value="1"/>
</dbReference>
<dbReference type="GO" id="GO:0005886">
    <property type="term" value="C:plasma membrane"/>
    <property type="evidence" value="ECO:0007669"/>
    <property type="project" value="TreeGrafter"/>
</dbReference>
<evidence type="ECO:0000256" key="2">
    <source>
        <dbReference type="ARBA" id="ARBA00022516"/>
    </source>
</evidence>
<evidence type="ECO:0000256" key="1">
    <source>
        <dbReference type="ARBA" id="ARBA00001946"/>
    </source>
</evidence>
<dbReference type="EMBL" id="CP042905">
    <property type="protein sequence ID" value="QEE17340.1"/>
    <property type="molecule type" value="Genomic_DNA"/>
</dbReference>
<dbReference type="Pfam" id="PF00781">
    <property type="entry name" value="DAGK_cat"/>
    <property type="match status" value="1"/>
</dbReference>
<reference evidence="13 14" key="2">
    <citation type="journal article" date="2024" name="Int. J. Syst. Evol. Microbiol.">
        <title>Promethearchaeum syntrophicum gen. nov., sp. nov., an anaerobic, obligately syntrophic archaeon, the first isolate of the lineage 'Asgard' archaea, and proposal of the new archaeal phylum Promethearchaeota phyl. nov. and kingdom Promethearchaeati regn. nov.</title>
        <authorList>
            <person name="Imachi H."/>
            <person name="Nobu M.K."/>
            <person name="Kato S."/>
            <person name="Takaki Y."/>
            <person name="Miyazaki M."/>
            <person name="Miyata M."/>
            <person name="Ogawara M."/>
            <person name="Saito Y."/>
            <person name="Sakai S."/>
            <person name="Tahara Y.O."/>
            <person name="Takano Y."/>
            <person name="Tasumi E."/>
            <person name="Uematsu K."/>
            <person name="Yoshimura T."/>
            <person name="Itoh T."/>
            <person name="Ohkuma M."/>
            <person name="Takai K."/>
        </authorList>
    </citation>
    <scope>NUCLEOTIDE SEQUENCE [LARGE SCALE GENOMIC DNA]</scope>
    <source>
        <strain evidence="13 14">MK-D1</strain>
    </source>
</reference>
<keyword evidence="8" id="KW-0460">Magnesium</keyword>
<evidence type="ECO:0000256" key="6">
    <source>
        <dbReference type="ARBA" id="ARBA00022777"/>
    </source>
</evidence>
<dbReference type="Gene3D" id="3.40.50.10330">
    <property type="entry name" value="Probable inorganic polyphosphate/atp-NAD kinase, domain 1"/>
    <property type="match status" value="1"/>
</dbReference>
<proteinExistence type="predicted"/>
<evidence type="ECO:0000259" key="12">
    <source>
        <dbReference type="PROSITE" id="PS50146"/>
    </source>
</evidence>
<dbReference type="Gene3D" id="2.60.200.40">
    <property type="match status" value="1"/>
</dbReference>
<evidence type="ECO:0000256" key="9">
    <source>
        <dbReference type="ARBA" id="ARBA00023098"/>
    </source>
</evidence>
<dbReference type="GO" id="GO:0016301">
    <property type="term" value="F:kinase activity"/>
    <property type="evidence" value="ECO:0007669"/>
    <property type="project" value="UniProtKB-KW"/>
</dbReference>
<keyword evidence="7" id="KW-0067">ATP-binding</keyword>
<comment type="cofactor">
    <cofactor evidence="1">
        <name>Mg(2+)</name>
        <dbReference type="ChEBI" id="CHEBI:18420"/>
    </cofactor>
</comment>
<evidence type="ECO:0000313" key="14">
    <source>
        <dbReference type="Proteomes" id="UP000321408"/>
    </source>
</evidence>
<evidence type="ECO:0000256" key="7">
    <source>
        <dbReference type="ARBA" id="ARBA00022840"/>
    </source>
</evidence>
<dbReference type="OrthoDB" id="57577at2157"/>
<keyword evidence="2" id="KW-0444">Lipid biosynthesis</keyword>
<protein>
    <submittedName>
        <fullName evidence="13">Diacylglycerol kinase family protein</fullName>
        <ecNumber evidence="13">2.7.1.-</ecNumber>
    </submittedName>
</protein>
<dbReference type="InterPro" id="IPR017438">
    <property type="entry name" value="ATP-NAD_kinase_N"/>
</dbReference>
<dbReference type="RefSeq" id="WP_147664235.1">
    <property type="nucleotide sequence ID" value="NZ_CP042905.2"/>
</dbReference>
<evidence type="ECO:0000256" key="4">
    <source>
        <dbReference type="ARBA" id="ARBA00022723"/>
    </source>
</evidence>
<evidence type="ECO:0000256" key="8">
    <source>
        <dbReference type="ARBA" id="ARBA00022842"/>
    </source>
</evidence>
<dbReference type="InterPro" id="IPR001206">
    <property type="entry name" value="Diacylglycerol_kinase_cat_dom"/>
</dbReference>
<dbReference type="KEGG" id="psyt:DSAG12_03173"/>
<dbReference type="InterPro" id="IPR045540">
    <property type="entry name" value="YegS/DAGK_C"/>
</dbReference>
<dbReference type="PANTHER" id="PTHR12358:SF106">
    <property type="entry name" value="LIPID KINASE YEGS"/>
    <property type="match status" value="1"/>
</dbReference>
<keyword evidence="6 13" id="KW-0418">Kinase</keyword>
<accession>A0A5B9DEX6</accession>
<dbReference type="SMART" id="SM00046">
    <property type="entry name" value="DAGKc"/>
    <property type="match status" value="1"/>
</dbReference>
<dbReference type="InterPro" id="IPR016064">
    <property type="entry name" value="NAD/diacylglycerol_kinase_sf"/>
</dbReference>
<dbReference type="InterPro" id="IPR050187">
    <property type="entry name" value="Lipid_Phosphate_FormReg"/>
</dbReference>
<dbReference type="Proteomes" id="UP000321408">
    <property type="component" value="Chromosome"/>
</dbReference>
<sequence length="346" mass="38975">MTKDYAIIYNPVAAAGKLKDQFNFALKTLDKLNVSYQIFKTEHFQHAIDLSLDAAKDGLDVIGVGGDGTCNEVLNGVIKSNTNILLGFIPIGSGMDIPGAIGIRPDSIKRACEIIAERKTGKSDIGLSINAHNDQRYFLGIGSQGFDAEVTKRTNESLKSRKGTQNYVLTVLKTVFKFKKRKIRVTLDKETWEGMANLVAVGNGPTYGGWMYMCPKANVHDGMFHISIIDIASLPLLINFNSMYSRNFQPHKKVFEFVSKNVKIEMLNNEDVPYIGQIDGEIIGNLPITYKALREGYEFIQPMENEAEQWFQEKHGKKFAKYVNKLRKKGSSYYDDFMYLPKNLKI</sequence>
<keyword evidence="14" id="KW-1185">Reference proteome</keyword>
<dbReference type="GeneID" id="41331142"/>
<evidence type="ECO:0000256" key="10">
    <source>
        <dbReference type="ARBA" id="ARBA00023209"/>
    </source>
</evidence>
<evidence type="ECO:0000313" key="13">
    <source>
        <dbReference type="EMBL" id="QEE17340.1"/>
    </source>
</evidence>
<dbReference type="InterPro" id="IPR005218">
    <property type="entry name" value="Diacylglycerol/lipid_kinase"/>
</dbReference>
<dbReference type="GO" id="GO:0046872">
    <property type="term" value="F:metal ion binding"/>
    <property type="evidence" value="ECO:0007669"/>
    <property type="project" value="UniProtKB-KW"/>
</dbReference>
<keyword evidence="3 13" id="KW-0808">Transferase</keyword>
<keyword evidence="9" id="KW-0443">Lipid metabolism</keyword>
<evidence type="ECO:0000256" key="5">
    <source>
        <dbReference type="ARBA" id="ARBA00022741"/>
    </source>
</evidence>
<name>A0A5B9DEX6_9ARCH</name>
<dbReference type="PROSITE" id="PS50146">
    <property type="entry name" value="DAGK"/>
    <property type="match status" value="1"/>
</dbReference>